<accession>A0AAD1U9B5</accession>
<evidence type="ECO:0000256" key="1">
    <source>
        <dbReference type="ARBA" id="ARBA00022723"/>
    </source>
</evidence>
<dbReference type="GO" id="GO:0008270">
    <property type="term" value="F:zinc ion binding"/>
    <property type="evidence" value="ECO:0007669"/>
    <property type="project" value="UniProtKB-KW"/>
</dbReference>
<gene>
    <name evidence="7" type="ORF">ECRASSUSDP1_LOCUS5741</name>
</gene>
<sequence length="433" mass="50703">MEKDHNSRKSRRNKSELTSTRKPRDYRSTSPMAVPQEEKRTFVNLKESNPSFKIPDGMQREYKTTKPKRSRRTEGIRIPKIKEFDIQKMYLSELDICVRQNKSTFCLNDPLFPGSKNFIKKNRESCQGCDEENTKKKKLGHCKLCGETYCKSCLYFRQTVESQIMGDGKTTKRVRICNICRGKITVKKTLLQAISDYRKEGEDLIQPQEELAEIDKELKNLTFKCEILDQFDLENEHRRRINHYKIQEQELLAEIEYQMCVRDDLTMKMRYCMKERKQMENDIKSKDLDVNFPKITFMPKSSSIRKHSVDKSISLHETSKEENAIEGSITNSRPVSRSISGSLVQKMNLDINNTCPEESKYNPNEFVEEKSHLEDWIVVTPPEGEQKETYKKPLKKSSSFGSLEESTKKKPSIHKRGKSHIKMDKNDECCIIF</sequence>
<name>A0AAD1U9B5_EUPCR</name>
<dbReference type="Proteomes" id="UP001295684">
    <property type="component" value="Unassembled WGS sequence"/>
</dbReference>
<evidence type="ECO:0000256" key="2">
    <source>
        <dbReference type="ARBA" id="ARBA00022771"/>
    </source>
</evidence>
<proteinExistence type="predicted"/>
<keyword evidence="8" id="KW-1185">Reference proteome</keyword>
<dbReference type="InterPro" id="IPR017455">
    <property type="entry name" value="Znf_FYVE-rel"/>
</dbReference>
<keyword evidence="1" id="KW-0479">Metal-binding</keyword>
<dbReference type="InterPro" id="IPR013083">
    <property type="entry name" value="Znf_RING/FYVE/PHD"/>
</dbReference>
<evidence type="ECO:0000256" key="4">
    <source>
        <dbReference type="PROSITE-ProRule" id="PRU00091"/>
    </source>
</evidence>
<dbReference type="SUPFAM" id="SSF57903">
    <property type="entry name" value="FYVE/PHD zinc finger"/>
    <property type="match status" value="1"/>
</dbReference>
<protein>
    <recommendedName>
        <fullName evidence="6">FYVE-type domain-containing protein</fullName>
    </recommendedName>
</protein>
<evidence type="ECO:0000259" key="6">
    <source>
        <dbReference type="PROSITE" id="PS50178"/>
    </source>
</evidence>
<feature type="domain" description="FYVE-type" evidence="6">
    <location>
        <begin position="120"/>
        <end position="185"/>
    </location>
</feature>
<feature type="compositionally biased region" description="Basic residues" evidence="5">
    <location>
        <begin position="409"/>
        <end position="420"/>
    </location>
</feature>
<dbReference type="AlphaFoldDB" id="A0AAD1U9B5"/>
<keyword evidence="2 4" id="KW-0863">Zinc-finger</keyword>
<dbReference type="InterPro" id="IPR011011">
    <property type="entry name" value="Znf_FYVE_PHD"/>
</dbReference>
<dbReference type="PROSITE" id="PS50178">
    <property type="entry name" value="ZF_FYVE"/>
    <property type="match status" value="1"/>
</dbReference>
<evidence type="ECO:0000256" key="5">
    <source>
        <dbReference type="SAM" id="MobiDB-lite"/>
    </source>
</evidence>
<reference evidence="7" key="1">
    <citation type="submission" date="2023-07" db="EMBL/GenBank/DDBJ databases">
        <authorList>
            <consortium name="AG Swart"/>
            <person name="Singh M."/>
            <person name="Singh A."/>
            <person name="Seah K."/>
            <person name="Emmerich C."/>
        </authorList>
    </citation>
    <scope>NUCLEOTIDE SEQUENCE</scope>
    <source>
        <strain evidence="7">DP1</strain>
    </source>
</reference>
<dbReference type="Gene3D" id="3.30.40.10">
    <property type="entry name" value="Zinc/RING finger domain, C3HC4 (zinc finger)"/>
    <property type="match status" value="1"/>
</dbReference>
<evidence type="ECO:0000313" key="8">
    <source>
        <dbReference type="Proteomes" id="UP001295684"/>
    </source>
</evidence>
<feature type="region of interest" description="Disordered" evidence="5">
    <location>
        <begin position="384"/>
        <end position="420"/>
    </location>
</feature>
<comment type="caution">
    <text evidence="7">The sequence shown here is derived from an EMBL/GenBank/DDBJ whole genome shotgun (WGS) entry which is preliminary data.</text>
</comment>
<evidence type="ECO:0000256" key="3">
    <source>
        <dbReference type="ARBA" id="ARBA00022833"/>
    </source>
</evidence>
<evidence type="ECO:0000313" key="7">
    <source>
        <dbReference type="EMBL" id="CAI2364398.1"/>
    </source>
</evidence>
<feature type="region of interest" description="Disordered" evidence="5">
    <location>
        <begin position="1"/>
        <end position="40"/>
    </location>
</feature>
<keyword evidence="3" id="KW-0862">Zinc</keyword>
<dbReference type="EMBL" id="CAMPGE010005548">
    <property type="protein sequence ID" value="CAI2364398.1"/>
    <property type="molecule type" value="Genomic_DNA"/>
</dbReference>
<organism evidence="7 8">
    <name type="scientific">Euplotes crassus</name>
    <dbReference type="NCBI Taxonomy" id="5936"/>
    <lineage>
        <taxon>Eukaryota</taxon>
        <taxon>Sar</taxon>
        <taxon>Alveolata</taxon>
        <taxon>Ciliophora</taxon>
        <taxon>Intramacronucleata</taxon>
        <taxon>Spirotrichea</taxon>
        <taxon>Hypotrichia</taxon>
        <taxon>Euplotida</taxon>
        <taxon>Euplotidae</taxon>
        <taxon>Moneuplotes</taxon>
    </lineage>
</organism>